<keyword evidence="4" id="KW-1185">Reference proteome</keyword>
<dbReference type="Proteomes" id="UP000327000">
    <property type="component" value="Unassembled WGS sequence"/>
</dbReference>
<evidence type="ECO:0000259" key="2">
    <source>
        <dbReference type="Pfam" id="PF00975"/>
    </source>
</evidence>
<dbReference type="EMBL" id="VOKX01000069">
    <property type="protein sequence ID" value="KAB7839903.1"/>
    <property type="molecule type" value="Genomic_DNA"/>
</dbReference>
<dbReference type="AlphaFoldDB" id="A0A5N5W4B2"/>
<sequence>MSKGAKGVPEEWGAGAGLWLRRYHDGEDAPVRLLCFPFAGGSASYFFGLSRLLSPGVEVLAVQYPGRQDRHAEPCLESVPDLADAVVAQLPPDGKPFALFGHSMGALVAFEVARRLRGPGGPGRPVRLFASGGVARPYRPEGSAGLPGDGDILAHLRSLGGTDERFFASEELQALILPALRADYRAVGAYVPPGPERLDCPVTALIGDADGRTSPAEAATWRERTNGDFELHVLPGGHFYLDACMERVAGIVADALGAGRPVRTGA</sequence>
<accession>A0A5N5W4B2</accession>
<organism evidence="3 4">
    <name type="scientific">Streptomyces mobaraensis</name>
    <name type="common">Streptoverticillium mobaraense</name>
    <dbReference type="NCBI Taxonomy" id="35621"/>
    <lineage>
        <taxon>Bacteria</taxon>
        <taxon>Bacillati</taxon>
        <taxon>Actinomycetota</taxon>
        <taxon>Actinomycetes</taxon>
        <taxon>Kitasatosporales</taxon>
        <taxon>Streptomycetaceae</taxon>
        <taxon>Streptomyces</taxon>
    </lineage>
</organism>
<dbReference type="SUPFAM" id="SSF53474">
    <property type="entry name" value="alpha/beta-Hydrolases"/>
    <property type="match status" value="1"/>
</dbReference>
<dbReference type="InterPro" id="IPR012223">
    <property type="entry name" value="TEII"/>
</dbReference>
<dbReference type="InterPro" id="IPR029058">
    <property type="entry name" value="AB_hydrolase_fold"/>
</dbReference>
<dbReference type="Gene3D" id="3.40.50.1820">
    <property type="entry name" value="alpha/beta hydrolase"/>
    <property type="match status" value="1"/>
</dbReference>
<dbReference type="GO" id="GO:0008610">
    <property type="term" value="P:lipid biosynthetic process"/>
    <property type="evidence" value="ECO:0007669"/>
    <property type="project" value="TreeGrafter"/>
</dbReference>
<evidence type="ECO:0000313" key="3">
    <source>
        <dbReference type="EMBL" id="KAB7839903.1"/>
    </source>
</evidence>
<dbReference type="InterPro" id="IPR001031">
    <property type="entry name" value="Thioesterase"/>
</dbReference>
<dbReference type="PANTHER" id="PTHR11487">
    <property type="entry name" value="THIOESTERASE"/>
    <property type="match status" value="1"/>
</dbReference>
<comment type="similarity">
    <text evidence="1">Belongs to the thioesterase family.</text>
</comment>
<feature type="domain" description="Thioesterase" evidence="2">
    <location>
        <begin position="32"/>
        <end position="253"/>
    </location>
</feature>
<dbReference type="Pfam" id="PF00975">
    <property type="entry name" value="Thioesterase"/>
    <property type="match status" value="1"/>
</dbReference>
<reference evidence="3 4" key="1">
    <citation type="journal article" date="2019" name="Microb. Cell Fact.">
        <title>Exploring novel herbicidin analogues by transcriptional regulator overexpression and MS/MS molecular networking.</title>
        <authorList>
            <person name="Shi Y."/>
            <person name="Gu R."/>
            <person name="Li Y."/>
            <person name="Wang X."/>
            <person name="Ren W."/>
            <person name="Li X."/>
            <person name="Wang L."/>
            <person name="Xie Y."/>
            <person name="Hong B."/>
        </authorList>
    </citation>
    <scope>NUCLEOTIDE SEQUENCE [LARGE SCALE GENOMIC DNA]</scope>
    <source>
        <strain evidence="3 4">US-43</strain>
    </source>
</reference>
<dbReference type="RefSeq" id="WP_152264484.1">
    <property type="nucleotide sequence ID" value="NZ_VOKX01000069.1"/>
</dbReference>
<dbReference type="OrthoDB" id="8480037at2"/>
<dbReference type="PANTHER" id="PTHR11487:SF0">
    <property type="entry name" value="S-ACYL FATTY ACID SYNTHASE THIOESTERASE, MEDIUM CHAIN"/>
    <property type="match status" value="1"/>
</dbReference>
<name>A0A5N5W4B2_STRMB</name>
<gene>
    <name evidence="3" type="ORF">FRZ00_20490</name>
</gene>
<comment type="caution">
    <text evidence="3">The sequence shown here is derived from an EMBL/GenBank/DDBJ whole genome shotgun (WGS) entry which is preliminary data.</text>
</comment>
<proteinExistence type="inferred from homology"/>
<evidence type="ECO:0000256" key="1">
    <source>
        <dbReference type="ARBA" id="ARBA00007169"/>
    </source>
</evidence>
<evidence type="ECO:0000313" key="4">
    <source>
        <dbReference type="Proteomes" id="UP000327000"/>
    </source>
</evidence>
<protein>
    <submittedName>
        <fullName evidence="3">Thioesterase</fullName>
    </submittedName>
</protein>